<sequence>MSRSPPTSPGGDGEGPRENSPDDSATLSEAVYVSDDDVSTEPDIEDVPRDPQQELGRVFEEQERRLERLLRDRVRLERACLAFLSGEMPEHDREDLLHARDELSDLVQTIVHLPAIVYQETPSRVHMLGDTLDVNGSVIAEFVNSVRIRSPLRREIDTRSDLRGFLSDLSSFRPEYPQWIRVVLAMGGSDIDDYEEEVEEIREAIYRSRLTRKPISSQIALVRNSALSKLLRVTIGCPADQTGPAMLVYSLFHGEFLPPGRRHFNGSDIPLGKVPLRQIALGDAAKRDAHLAVFSQAEQMWATKASSQPILMGGVYARYSVLRALGGDHHTAGEGVTTSHDVPPPRSRKEVPIRREGEYRQVPALSKDMSTSDRLEYVPHISQDHAEGQMEEYVLDDAVDVLVFAYSSKEETDLQKEFALYVNRAWVRVVELALTETLRVLAMDTSEVDITRFTMEHELLGAAFPPSTPGLFFFPALDKRPPFKQYPMRPSQAGDQTPQVQSLLYWMQALASFPFDLPEVPHLDRLEADDYWRYVANEQWESWDDKTKQYIDDLYHDKKLLKLLNKYREEASDNSEVPPNVEANLKILEERIAERTHYVHWPRYSKKTPLSPDWADDETSGHPPDFDDLDDDDSDGDDDIEL</sequence>
<evidence type="ECO:0000313" key="2">
    <source>
        <dbReference type="EMBL" id="EER19908.1"/>
    </source>
</evidence>
<dbReference type="InParanoid" id="C5K6I8"/>
<feature type="region of interest" description="Disordered" evidence="1">
    <location>
        <begin position="1"/>
        <end position="53"/>
    </location>
</feature>
<evidence type="ECO:0000256" key="1">
    <source>
        <dbReference type="SAM" id="MobiDB-lite"/>
    </source>
</evidence>
<dbReference type="OrthoDB" id="10492360at2759"/>
<name>C5K6I8_PERM5</name>
<organism evidence="3">
    <name type="scientific">Perkinsus marinus (strain ATCC 50983 / TXsc)</name>
    <dbReference type="NCBI Taxonomy" id="423536"/>
    <lineage>
        <taxon>Eukaryota</taxon>
        <taxon>Sar</taxon>
        <taxon>Alveolata</taxon>
        <taxon>Perkinsozoa</taxon>
        <taxon>Perkinsea</taxon>
        <taxon>Perkinsida</taxon>
        <taxon>Perkinsidae</taxon>
        <taxon>Perkinsus</taxon>
    </lineage>
</organism>
<feature type="compositionally biased region" description="Acidic residues" evidence="1">
    <location>
        <begin position="626"/>
        <end position="642"/>
    </location>
</feature>
<feature type="compositionally biased region" description="Acidic residues" evidence="1">
    <location>
        <begin position="34"/>
        <end position="45"/>
    </location>
</feature>
<protein>
    <submittedName>
        <fullName evidence="2">Uncharacterized protein</fullName>
    </submittedName>
</protein>
<proteinExistence type="predicted"/>
<feature type="region of interest" description="Disordered" evidence="1">
    <location>
        <begin position="330"/>
        <end position="349"/>
    </location>
</feature>
<dbReference type="AlphaFoldDB" id="C5K6I8"/>
<accession>C5K6I8</accession>
<reference evidence="2 3" key="1">
    <citation type="submission" date="2008-07" db="EMBL/GenBank/DDBJ databases">
        <authorList>
            <person name="El-Sayed N."/>
            <person name="Caler E."/>
            <person name="Inman J."/>
            <person name="Amedeo P."/>
            <person name="Hass B."/>
            <person name="Wortman J."/>
        </authorList>
    </citation>
    <scope>NUCLEOTIDE SEQUENCE [LARGE SCALE GENOMIC DNA]</scope>
    <source>
        <strain evidence="3">ATCC 50983 / TXsc</strain>
    </source>
</reference>
<dbReference type="GeneID" id="9058572"/>
<dbReference type="Proteomes" id="UP000007800">
    <property type="component" value="Unassembled WGS sequence"/>
</dbReference>
<dbReference type="OMA" id="LEYVPHI"/>
<dbReference type="EMBL" id="GG670888">
    <property type="protein sequence ID" value="EER19908.1"/>
    <property type="molecule type" value="Genomic_DNA"/>
</dbReference>
<feature type="region of interest" description="Disordered" evidence="1">
    <location>
        <begin position="604"/>
        <end position="642"/>
    </location>
</feature>
<keyword evidence="3" id="KW-1185">Reference proteome</keyword>
<gene>
    <name evidence="2" type="ORF">Pmar_PMAR006801</name>
</gene>
<dbReference type="RefSeq" id="XP_002788112.1">
    <property type="nucleotide sequence ID" value="XM_002788066.1"/>
</dbReference>
<evidence type="ECO:0000313" key="3">
    <source>
        <dbReference type="Proteomes" id="UP000007800"/>
    </source>
</evidence>